<dbReference type="EMBL" id="LWSG01000045">
    <property type="protein sequence ID" value="OAS82536.1"/>
    <property type="molecule type" value="Genomic_DNA"/>
</dbReference>
<evidence type="ECO:0000313" key="3">
    <source>
        <dbReference type="Proteomes" id="UP000078534"/>
    </source>
</evidence>
<accession>A0A179SLM7</accession>
<evidence type="ECO:0008006" key="4">
    <source>
        <dbReference type="Google" id="ProtNLM"/>
    </source>
</evidence>
<comment type="caution">
    <text evidence="2">The sequence shown here is derived from an EMBL/GenBank/DDBJ whole genome shotgun (WGS) entry which is preliminary data.</text>
</comment>
<dbReference type="RefSeq" id="WP_066340047.1">
    <property type="nucleotide sequence ID" value="NZ_LWSG01000045.1"/>
</dbReference>
<protein>
    <recommendedName>
        <fullName evidence="4">Secreted protein</fullName>
    </recommendedName>
</protein>
<keyword evidence="1" id="KW-0732">Signal</keyword>
<gene>
    <name evidence="2" type="ORF">A6K24_12890</name>
</gene>
<feature type="signal peptide" evidence="1">
    <location>
        <begin position="1"/>
        <end position="25"/>
    </location>
</feature>
<name>A0A179SLM7_9BACI</name>
<reference evidence="3" key="1">
    <citation type="submission" date="2016-04" db="EMBL/GenBank/DDBJ databases">
        <authorList>
            <person name="Lyu Z."/>
            <person name="Lyu W."/>
        </authorList>
    </citation>
    <scope>NUCLEOTIDE SEQUENCE [LARGE SCALE GENOMIC DNA]</scope>
    <source>
        <strain evidence="3">C44</strain>
    </source>
</reference>
<evidence type="ECO:0000256" key="1">
    <source>
        <dbReference type="SAM" id="SignalP"/>
    </source>
</evidence>
<dbReference type="AlphaFoldDB" id="A0A179SLM7"/>
<keyword evidence="3" id="KW-1185">Reference proteome</keyword>
<sequence>MRIVKRFLFSCLLICALSIPASTFATSGSTYSNQNFFQTVFDFIFSEDNGAEYWGNKSSNGNDWFDYEWVNSYGQNQWDDWKEDRDDQDLGNWDGCLKHENRCIESIDIWRDWYCGKEDKDHKHDYAWANNKGDSWDKWNWW</sequence>
<proteinExistence type="predicted"/>
<organism evidence="2 3">
    <name type="scientific">Metabacillus litoralis</name>
    <dbReference type="NCBI Taxonomy" id="152268"/>
    <lineage>
        <taxon>Bacteria</taxon>
        <taxon>Bacillati</taxon>
        <taxon>Bacillota</taxon>
        <taxon>Bacilli</taxon>
        <taxon>Bacillales</taxon>
        <taxon>Bacillaceae</taxon>
        <taxon>Metabacillus</taxon>
    </lineage>
</organism>
<dbReference type="Proteomes" id="UP000078534">
    <property type="component" value="Unassembled WGS sequence"/>
</dbReference>
<evidence type="ECO:0000313" key="2">
    <source>
        <dbReference type="EMBL" id="OAS82536.1"/>
    </source>
</evidence>
<feature type="chain" id="PRO_5008106218" description="Secreted protein" evidence="1">
    <location>
        <begin position="26"/>
        <end position="142"/>
    </location>
</feature>